<name>A0A3S0ZQH6_ELYCH</name>
<evidence type="ECO:0000256" key="3">
    <source>
        <dbReference type="ARBA" id="ARBA00022927"/>
    </source>
</evidence>
<evidence type="ECO:0000256" key="1">
    <source>
        <dbReference type="ARBA" id="ARBA00022448"/>
    </source>
</evidence>
<dbReference type="InterPro" id="IPR007515">
    <property type="entry name" value="Mss4"/>
</dbReference>
<dbReference type="GO" id="GO:0005829">
    <property type="term" value="C:cytosol"/>
    <property type="evidence" value="ECO:0007669"/>
    <property type="project" value="TreeGrafter"/>
</dbReference>
<dbReference type="SUPFAM" id="SSF51316">
    <property type="entry name" value="Mss4-like"/>
    <property type="match status" value="1"/>
</dbReference>
<dbReference type="Gene3D" id="2.170.150.10">
    <property type="entry name" value="Metal Binding Protein, Guanine Nucleotide Exchange Factor, Chain A"/>
    <property type="match status" value="1"/>
</dbReference>
<comment type="caution">
    <text evidence="4">The sequence shown here is derived from an EMBL/GenBank/DDBJ whole genome shotgun (WGS) entry which is preliminary data.</text>
</comment>
<dbReference type="OrthoDB" id="30840at2759"/>
<protein>
    <recommendedName>
        <fullName evidence="6">Guanine nucleotide exchange factor MSS4</fullName>
    </recommendedName>
</protein>
<dbReference type="GO" id="GO:0016020">
    <property type="term" value="C:membrane"/>
    <property type="evidence" value="ECO:0007669"/>
    <property type="project" value="TreeGrafter"/>
</dbReference>
<dbReference type="GO" id="GO:0006892">
    <property type="term" value="P:post-Golgi vesicle-mediated transport"/>
    <property type="evidence" value="ECO:0007669"/>
    <property type="project" value="TreeGrafter"/>
</dbReference>
<dbReference type="PROSITE" id="PS51796">
    <property type="entry name" value="MSS4"/>
    <property type="match status" value="1"/>
</dbReference>
<dbReference type="STRING" id="188477.A0A3S0ZQH6"/>
<dbReference type="InterPro" id="IPR011057">
    <property type="entry name" value="Mss4-like_sf"/>
</dbReference>
<proteinExistence type="predicted"/>
<dbReference type="PANTHER" id="PTHR13276:SF0">
    <property type="entry name" value="GUANINE NUCLEOTIDE EXCHANGE FACTOR MSS4"/>
    <property type="match status" value="1"/>
</dbReference>
<dbReference type="GO" id="GO:0007264">
    <property type="term" value="P:small GTPase-mediated signal transduction"/>
    <property type="evidence" value="ECO:0007669"/>
    <property type="project" value="InterPro"/>
</dbReference>
<dbReference type="InterPro" id="IPR011323">
    <property type="entry name" value="Mss4/transl-control_tumour"/>
</dbReference>
<keyword evidence="3" id="KW-0653">Protein transport</keyword>
<dbReference type="GO" id="GO:0015031">
    <property type="term" value="P:protein transport"/>
    <property type="evidence" value="ECO:0007669"/>
    <property type="project" value="UniProtKB-KW"/>
</dbReference>
<keyword evidence="5" id="KW-1185">Reference proteome</keyword>
<evidence type="ECO:0000256" key="2">
    <source>
        <dbReference type="ARBA" id="ARBA00022658"/>
    </source>
</evidence>
<organism evidence="4 5">
    <name type="scientific">Elysia chlorotica</name>
    <name type="common">Eastern emerald elysia</name>
    <name type="synonym">Sea slug</name>
    <dbReference type="NCBI Taxonomy" id="188477"/>
    <lineage>
        <taxon>Eukaryota</taxon>
        <taxon>Metazoa</taxon>
        <taxon>Spiralia</taxon>
        <taxon>Lophotrochozoa</taxon>
        <taxon>Mollusca</taxon>
        <taxon>Gastropoda</taxon>
        <taxon>Heterobranchia</taxon>
        <taxon>Euthyneura</taxon>
        <taxon>Panpulmonata</taxon>
        <taxon>Sacoglossa</taxon>
        <taxon>Placobranchoidea</taxon>
        <taxon>Plakobranchidae</taxon>
        <taxon>Elysia</taxon>
    </lineage>
</organism>
<dbReference type="FunFam" id="2.170.150.10:FF:000005">
    <property type="entry name" value="Guanine nucleotide exchange factor MSS4"/>
    <property type="match status" value="1"/>
</dbReference>
<evidence type="ECO:0008006" key="6">
    <source>
        <dbReference type="Google" id="ProtNLM"/>
    </source>
</evidence>
<dbReference type="GO" id="GO:0008270">
    <property type="term" value="F:zinc ion binding"/>
    <property type="evidence" value="ECO:0007669"/>
    <property type="project" value="TreeGrafter"/>
</dbReference>
<dbReference type="GO" id="GO:0005085">
    <property type="term" value="F:guanyl-nucleotide exchange factor activity"/>
    <property type="evidence" value="ECO:0007669"/>
    <property type="project" value="UniProtKB-KW"/>
</dbReference>
<keyword evidence="2" id="KW-0344">Guanine-nucleotide releasing factor</keyword>
<dbReference type="EMBL" id="RQTK01000244">
    <property type="protein sequence ID" value="RUS83423.1"/>
    <property type="molecule type" value="Genomic_DNA"/>
</dbReference>
<evidence type="ECO:0000313" key="5">
    <source>
        <dbReference type="Proteomes" id="UP000271974"/>
    </source>
</evidence>
<evidence type="ECO:0000313" key="4">
    <source>
        <dbReference type="EMBL" id="RUS83423.1"/>
    </source>
</evidence>
<gene>
    <name evidence="4" type="ORF">EGW08_008844</name>
</gene>
<dbReference type="Proteomes" id="UP000271974">
    <property type="component" value="Unassembled WGS sequence"/>
</dbReference>
<keyword evidence="1" id="KW-0813">Transport</keyword>
<sequence length="131" mass="14876">MAQSDVSKVDSTLPSCKLEEITDEDGLNKTRLFCQRCPSLVLSPKQAKLVKKEFFLPNMFQKNEHTPLEGVTLSDFWLVTNMMTFDNVGFSKAVNNIMYLICADCEMGPIGWHSVHDKKAYYIAVDRVKHG</sequence>
<dbReference type="PANTHER" id="PTHR13276">
    <property type="entry name" value="GUANINE NUCLEOTIDE EXCHANGE FACTOR MSS4"/>
    <property type="match status" value="1"/>
</dbReference>
<accession>A0A3S0ZQH6</accession>
<dbReference type="Pfam" id="PF04421">
    <property type="entry name" value="Mss4"/>
    <property type="match status" value="1"/>
</dbReference>
<reference evidence="4 5" key="1">
    <citation type="submission" date="2019-01" db="EMBL/GenBank/DDBJ databases">
        <title>A draft genome assembly of the solar-powered sea slug Elysia chlorotica.</title>
        <authorList>
            <person name="Cai H."/>
            <person name="Li Q."/>
            <person name="Fang X."/>
            <person name="Li J."/>
            <person name="Curtis N.E."/>
            <person name="Altenburger A."/>
            <person name="Shibata T."/>
            <person name="Feng M."/>
            <person name="Maeda T."/>
            <person name="Schwartz J.A."/>
            <person name="Shigenobu S."/>
            <person name="Lundholm N."/>
            <person name="Nishiyama T."/>
            <person name="Yang H."/>
            <person name="Hasebe M."/>
            <person name="Li S."/>
            <person name="Pierce S.K."/>
            <person name="Wang J."/>
        </authorList>
    </citation>
    <scope>NUCLEOTIDE SEQUENCE [LARGE SCALE GENOMIC DNA]</scope>
    <source>
        <strain evidence="4">EC2010</strain>
        <tissue evidence="4">Whole organism of an adult</tissue>
    </source>
</reference>
<dbReference type="AlphaFoldDB" id="A0A3S0ZQH6"/>